<dbReference type="InterPro" id="IPR019662">
    <property type="entry name" value="DUF2516"/>
</dbReference>
<keyword evidence="1" id="KW-0812">Transmembrane</keyword>
<keyword evidence="1" id="KW-1133">Transmembrane helix</keyword>
<keyword evidence="3" id="KW-1185">Reference proteome</keyword>
<organism evidence="2 3">
    <name type="scientific">Speluncibacter jeojiensis</name>
    <dbReference type="NCBI Taxonomy" id="2710754"/>
    <lineage>
        <taxon>Bacteria</taxon>
        <taxon>Bacillati</taxon>
        <taxon>Actinomycetota</taxon>
        <taxon>Actinomycetes</taxon>
        <taxon>Mycobacteriales</taxon>
        <taxon>Speluncibacteraceae</taxon>
        <taxon>Speluncibacter</taxon>
    </lineage>
</organism>
<protein>
    <submittedName>
        <fullName evidence="2">DUF2516 family protein</fullName>
    </submittedName>
</protein>
<keyword evidence="1" id="KW-0472">Membrane</keyword>
<reference evidence="2" key="1">
    <citation type="submission" date="2022-08" db="EMBL/GenBank/DDBJ databases">
        <title>Genome analysis of Corynebacteriales strain.</title>
        <authorList>
            <person name="Lee S.D."/>
        </authorList>
    </citation>
    <scope>NUCLEOTIDE SEQUENCE</scope>
    <source>
        <strain evidence="2">D3-21</strain>
    </source>
</reference>
<sequence length="97" mass="10437">MDVVFGLASLIMTVLYWAAIAFGAFAVVHAVRQRPDAFTAVDKLTKPIWLGILAVAILVLFLTGPISMLGVLGIVAVGVYMADVRPKVDAVQRGPRW</sequence>
<name>A0A9X4M3W3_9ACTN</name>
<evidence type="ECO:0000313" key="3">
    <source>
        <dbReference type="Proteomes" id="UP001152755"/>
    </source>
</evidence>
<proteinExistence type="predicted"/>
<evidence type="ECO:0000256" key="1">
    <source>
        <dbReference type="SAM" id="Phobius"/>
    </source>
</evidence>
<dbReference type="Proteomes" id="UP001152755">
    <property type="component" value="Unassembled WGS sequence"/>
</dbReference>
<gene>
    <name evidence="2" type="ORF">NVS88_17400</name>
</gene>
<evidence type="ECO:0000313" key="2">
    <source>
        <dbReference type="EMBL" id="MDG3016334.1"/>
    </source>
</evidence>
<accession>A0A9X4M3W3</accession>
<feature type="transmembrane region" description="Helical" evidence="1">
    <location>
        <begin position="48"/>
        <end position="81"/>
    </location>
</feature>
<dbReference type="AlphaFoldDB" id="A0A9X4M3W3"/>
<feature type="transmembrane region" description="Helical" evidence="1">
    <location>
        <begin position="6"/>
        <end position="28"/>
    </location>
</feature>
<dbReference type="EMBL" id="JANRHA010000012">
    <property type="protein sequence ID" value="MDG3016334.1"/>
    <property type="molecule type" value="Genomic_DNA"/>
</dbReference>
<comment type="caution">
    <text evidence="2">The sequence shown here is derived from an EMBL/GenBank/DDBJ whole genome shotgun (WGS) entry which is preliminary data.</text>
</comment>
<dbReference type="Pfam" id="PF10724">
    <property type="entry name" value="DUF2516"/>
    <property type="match status" value="1"/>
</dbReference>
<dbReference type="RefSeq" id="WP_277832351.1">
    <property type="nucleotide sequence ID" value="NZ_JAAIVF010000002.1"/>
</dbReference>